<dbReference type="InParanoid" id="A0A409W4S4"/>
<evidence type="ECO:0000313" key="2">
    <source>
        <dbReference type="Proteomes" id="UP000284706"/>
    </source>
</evidence>
<sequence length="401" mass="44437">MFDVNLYNQLPSIADASATFNSKLASAGLTVDTFLDKLCPLFSSDGNKDKYGIWLLHHHIDLEEGERMVKKGAVSEPTTDQSSNIVAERWGGDGAELEHVYAEKSNDIPSPPSPEFIKKFQEIISAFDIDCLGICYAPSQEELKILNAGYIFMETSNQGRRHTLTPIPLDDPSLGNESIFRTTWSISGDWAFACIHAVMFDINQYNQLPSITTASAAFNSKLASSGLTVDTLLEKLRPLFCSDEHKGKYGVWLLHHHFDLEEGERMVKKGTISEPTKDQSPTIVAERWSSGGDELEHVYVENQEHFPPPPPPAFIEEFQKITSAYNMDCLGICYAPSVDEVKMMDSGYMLLETCHQGRKQVLTAIPAGDPSLDSGPIFRTTWSMSSDGGFGCKHVCSGQNH</sequence>
<comment type="caution">
    <text evidence="1">The sequence shown here is derived from an EMBL/GenBank/DDBJ whole genome shotgun (WGS) entry which is preliminary data.</text>
</comment>
<keyword evidence="2" id="KW-1185">Reference proteome</keyword>
<proteinExistence type="predicted"/>
<dbReference type="AlphaFoldDB" id="A0A409W4S4"/>
<evidence type="ECO:0000313" key="1">
    <source>
        <dbReference type="EMBL" id="PPQ73501.1"/>
    </source>
</evidence>
<dbReference type="OrthoDB" id="2322999at2759"/>
<dbReference type="EMBL" id="NHYE01005401">
    <property type="protein sequence ID" value="PPQ73501.1"/>
    <property type="molecule type" value="Genomic_DNA"/>
</dbReference>
<dbReference type="STRING" id="231916.A0A409W4S4"/>
<reference evidence="1 2" key="1">
    <citation type="journal article" date="2018" name="Evol. Lett.">
        <title>Horizontal gene cluster transfer increased hallucinogenic mushroom diversity.</title>
        <authorList>
            <person name="Reynolds H.T."/>
            <person name="Vijayakumar V."/>
            <person name="Gluck-Thaler E."/>
            <person name="Korotkin H.B."/>
            <person name="Matheny P.B."/>
            <person name="Slot J.C."/>
        </authorList>
    </citation>
    <scope>NUCLEOTIDE SEQUENCE [LARGE SCALE GENOMIC DNA]</scope>
    <source>
        <strain evidence="1 2">SRW20</strain>
    </source>
</reference>
<name>A0A409W4S4_9AGAR</name>
<gene>
    <name evidence="1" type="ORF">CVT26_010415</name>
</gene>
<protein>
    <submittedName>
        <fullName evidence="1">Uncharacterized protein</fullName>
    </submittedName>
</protein>
<dbReference type="Proteomes" id="UP000284706">
    <property type="component" value="Unassembled WGS sequence"/>
</dbReference>
<organism evidence="1 2">
    <name type="scientific">Gymnopilus dilepis</name>
    <dbReference type="NCBI Taxonomy" id="231916"/>
    <lineage>
        <taxon>Eukaryota</taxon>
        <taxon>Fungi</taxon>
        <taxon>Dikarya</taxon>
        <taxon>Basidiomycota</taxon>
        <taxon>Agaricomycotina</taxon>
        <taxon>Agaricomycetes</taxon>
        <taxon>Agaricomycetidae</taxon>
        <taxon>Agaricales</taxon>
        <taxon>Agaricineae</taxon>
        <taxon>Hymenogastraceae</taxon>
        <taxon>Gymnopilus</taxon>
    </lineage>
</organism>
<accession>A0A409W4S4</accession>